<evidence type="ECO:0000313" key="2">
    <source>
        <dbReference type="Proteomes" id="UP000799754"/>
    </source>
</evidence>
<protein>
    <submittedName>
        <fullName evidence="1">DUF1772-domain-containing protein</fullName>
    </submittedName>
</protein>
<keyword evidence="2" id="KW-1185">Reference proteome</keyword>
<comment type="caution">
    <text evidence="1">The sequence shown here is derived from an EMBL/GenBank/DDBJ whole genome shotgun (WGS) entry which is preliminary data.</text>
</comment>
<dbReference type="Proteomes" id="UP000799754">
    <property type="component" value="Unassembled WGS sequence"/>
</dbReference>
<sequence length="169" mass="17920">MASSAFSAAKIVGLTGAAWLSGTIAAISLISIPAVSRTLKEDNLSAAHAVKLWRNNFEAGFALAPPIALATASSLASCGWAARNLRTSGVKDGRLFWVAAALTVSIVPYTIIFMKSTNDKLLRYAKKEKLTTSESQETEGLLKRWVFLNSVRSLLPLAGALLTSIVVLA</sequence>
<gene>
    <name evidence="1" type="ORF">BU25DRAFT_421375</name>
</gene>
<name>A0ACB6S1L0_9PLEO</name>
<organism evidence="1 2">
    <name type="scientific">Macroventuria anomochaeta</name>
    <dbReference type="NCBI Taxonomy" id="301207"/>
    <lineage>
        <taxon>Eukaryota</taxon>
        <taxon>Fungi</taxon>
        <taxon>Dikarya</taxon>
        <taxon>Ascomycota</taxon>
        <taxon>Pezizomycotina</taxon>
        <taxon>Dothideomycetes</taxon>
        <taxon>Pleosporomycetidae</taxon>
        <taxon>Pleosporales</taxon>
        <taxon>Pleosporineae</taxon>
        <taxon>Didymellaceae</taxon>
        <taxon>Macroventuria</taxon>
    </lineage>
</organism>
<accession>A0ACB6S1L0</accession>
<evidence type="ECO:0000313" key="1">
    <source>
        <dbReference type="EMBL" id="KAF2627857.1"/>
    </source>
</evidence>
<dbReference type="EMBL" id="MU006715">
    <property type="protein sequence ID" value="KAF2627857.1"/>
    <property type="molecule type" value="Genomic_DNA"/>
</dbReference>
<reference evidence="1" key="1">
    <citation type="journal article" date="2020" name="Stud. Mycol.">
        <title>101 Dothideomycetes genomes: a test case for predicting lifestyles and emergence of pathogens.</title>
        <authorList>
            <person name="Haridas S."/>
            <person name="Albert R."/>
            <person name="Binder M."/>
            <person name="Bloem J."/>
            <person name="Labutti K."/>
            <person name="Salamov A."/>
            <person name="Andreopoulos B."/>
            <person name="Baker S."/>
            <person name="Barry K."/>
            <person name="Bills G."/>
            <person name="Bluhm B."/>
            <person name="Cannon C."/>
            <person name="Castanera R."/>
            <person name="Culley D."/>
            <person name="Daum C."/>
            <person name="Ezra D."/>
            <person name="Gonzalez J."/>
            <person name="Henrissat B."/>
            <person name="Kuo A."/>
            <person name="Liang C."/>
            <person name="Lipzen A."/>
            <person name="Lutzoni F."/>
            <person name="Magnuson J."/>
            <person name="Mondo S."/>
            <person name="Nolan M."/>
            <person name="Ohm R."/>
            <person name="Pangilinan J."/>
            <person name="Park H.-J."/>
            <person name="Ramirez L."/>
            <person name="Alfaro M."/>
            <person name="Sun H."/>
            <person name="Tritt A."/>
            <person name="Yoshinaga Y."/>
            <person name="Zwiers L.-H."/>
            <person name="Turgeon B."/>
            <person name="Goodwin S."/>
            <person name="Spatafora J."/>
            <person name="Crous P."/>
            <person name="Grigoriev I."/>
        </authorList>
    </citation>
    <scope>NUCLEOTIDE SEQUENCE</scope>
    <source>
        <strain evidence="1">CBS 525.71</strain>
    </source>
</reference>
<proteinExistence type="predicted"/>